<dbReference type="Proteomes" id="UP000290540">
    <property type="component" value="Unassembled WGS sequence"/>
</dbReference>
<proteinExistence type="predicted"/>
<comment type="caution">
    <text evidence="1">The sequence shown here is derived from an EMBL/GenBank/DDBJ whole genome shotgun (WGS) entry which is preliminary data.</text>
</comment>
<accession>A0A4Q2V436</accession>
<sequence length="213" mass="23233">MSKYEVTVDIDKYWVKKYNDDKAQLCFSHGVGDNTAQSDAFNVIGGTEVVAENVIISWEDTFSIAGSAQKFDAGTKVESKTEPGKIKFKERVGLEDNFVLTPAQPDEKLKEGSFAFDNKIKASAVLYKQVSSGTANNTLQPAPFYISVNGPNAPGSSVLTPKAICRLFFANVFKTGTMVDSYTSEFVDVDLTGKTKATVAYNEEGHWKVVGVE</sequence>
<organism evidence="1 2">
    <name type="scientific">Fusarium oxysporum f. sp. narcissi</name>
    <dbReference type="NCBI Taxonomy" id="451672"/>
    <lineage>
        <taxon>Eukaryota</taxon>
        <taxon>Fungi</taxon>
        <taxon>Dikarya</taxon>
        <taxon>Ascomycota</taxon>
        <taxon>Pezizomycotina</taxon>
        <taxon>Sordariomycetes</taxon>
        <taxon>Hypocreomycetidae</taxon>
        <taxon>Hypocreales</taxon>
        <taxon>Nectriaceae</taxon>
        <taxon>Fusarium</taxon>
        <taxon>Fusarium oxysporum species complex</taxon>
    </lineage>
</organism>
<evidence type="ECO:0000313" key="1">
    <source>
        <dbReference type="EMBL" id="RYC79073.1"/>
    </source>
</evidence>
<dbReference type="AlphaFoldDB" id="A0A4Q2V436"/>
<protein>
    <submittedName>
        <fullName evidence="1">Uncharacterized protein</fullName>
    </submittedName>
</protein>
<evidence type="ECO:0000313" key="2">
    <source>
        <dbReference type="Proteomes" id="UP000290540"/>
    </source>
</evidence>
<gene>
    <name evidence="1" type="ORF">BFJ63_vAg18049</name>
</gene>
<dbReference type="EMBL" id="MQTW01000791">
    <property type="protein sequence ID" value="RYC79073.1"/>
    <property type="molecule type" value="Genomic_DNA"/>
</dbReference>
<name>A0A4Q2V436_FUSOX</name>
<reference evidence="1 2" key="1">
    <citation type="submission" date="2016-12" db="EMBL/GenBank/DDBJ databases">
        <title>Draft genome sequence of Fusarium oxysporum causing rot on Narcissus.</title>
        <authorList>
            <person name="Armitage A.D."/>
            <person name="Taylor A."/>
            <person name="Clarkson J.P."/>
            <person name="Harrison R.J."/>
            <person name="Jackson A.C."/>
        </authorList>
    </citation>
    <scope>NUCLEOTIDE SEQUENCE [LARGE SCALE GENOMIC DNA]</scope>
    <source>
        <strain evidence="1 2">N139</strain>
    </source>
</reference>